<feature type="compositionally biased region" description="Basic and acidic residues" evidence="1">
    <location>
        <begin position="420"/>
        <end position="441"/>
    </location>
</feature>
<name>A0A9W6TLI8_9STRA</name>
<evidence type="ECO:0000256" key="1">
    <source>
        <dbReference type="SAM" id="MobiDB-lite"/>
    </source>
</evidence>
<organism evidence="2 3">
    <name type="scientific">Phytophthora lilii</name>
    <dbReference type="NCBI Taxonomy" id="2077276"/>
    <lineage>
        <taxon>Eukaryota</taxon>
        <taxon>Sar</taxon>
        <taxon>Stramenopiles</taxon>
        <taxon>Oomycota</taxon>
        <taxon>Peronosporomycetes</taxon>
        <taxon>Peronosporales</taxon>
        <taxon>Peronosporaceae</taxon>
        <taxon>Phytophthora</taxon>
    </lineage>
</organism>
<feature type="compositionally biased region" description="Basic and acidic residues" evidence="1">
    <location>
        <begin position="337"/>
        <end position="347"/>
    </location>
</feature>
<feature type="region of interest" description="Disordered" evidence="1">
    <location>
        <begin position="306"/>
        <end position="397"/>
    </location>
</feature>
<dbReference type="Proteomes" id="UP001165083">
    <property type="component" value="Unassembled WGS sequence"/>
</dbReference>
<gene>
    <name evidence="2" type="ORF">Plil01_000484100</name>
</gene>
<feature type="region of interest" description="Disordered" evidence="1">
    <location>
        <begin position="54"/>
        <end position="83"/>
    </location>
</feature>
<accession>A0A9W6TLI8</accession>
<sequence length="508" mass="56160">MSSTPPLRSQGPLGASPRSFTASAGREDVQDDVDGLFAASGAVGAAANAAAEQFRPPMSFLRRVTSAPTANRSRESEHDKRKELERKELLEMILESIANVPKAVERIHTNEKLRQALHQEMGEENSLLHRFFDARLQLQHQEGLTLRDSLSEDNLRHWDLSRRALSEDEDDGDDSPLPARPATSLGIYDNYKHSQEDEDESEESSSDYGAEYENDLAEAVNHLCMTDEKLTAMDNMISDPIGIVHASFGDVSSARISSSPQSSFGLGASPGTTSMDGEPVSALWPRQPNQFVFTQEEDNNVRAEDEVYSEMVSSVCEDDSFQDDADGDEEDTAGDDQANRTEEKLFEMDDDDDNSGDDQGGENEVEQGDALENGVTHFDTEDGDEDELGNGLTHFNHEGTLSSAFTVGSPVEGQVTTFQHDLDGKSKQKADTVHTVDIKEGDDTEDNDNGSDVSEGSHEDDDGEPKDYEVFQLRIIREKNRTGFEPNRDWRPRPGTMIGDRYKVRNAV</sequence>
<feature type="compositionally biased region" description="Acidic residues" evidence="1">
    <location>
        <begin position="348"/>
        <end position="369"/>
    </location>
</feature>
<evidence type="ECO:0000313" key="2">
    <source>
        <dbReference type="EMBL" id="GMF14612.1"/>
    </source>
</evidence>
<feature type="compositionally biased region" description="Basic and acidic residues" evidence="1">
    <location>
        <begin position="72"/>
        <end position="83"/>
    </location>
</feature>
<reference evidence="2" key="1">
    <citation type="submission" date="2023-04" db="EMBL/GenBank/DDBJ databases">
        <title>Phytophthora lilii NBRC 32176.</title>
        <authorList>
            <person name="Ichikawa N."/>
            <person name="Sato H."/>
            <person name="Tonouchi N."/>
        </authorList>
    </citation>
    <scope>NUCLEOTIDE SEQUENCE</scope>
    <source>
        <strain evidence="2">NBRC 32176</strain>
    </source>
</reference>
<protein>
    <submittedName>
        <fullName evidence="2">Unnamed protein product</fullName>
    </submittedName>
</protein>
<keyword evidence="3" id="KW-1185">Reference proteome</keyword>
<feature type="compositionally biased region" description="Acidic residues" evidence="1">
    <location>
        <begin position="316"/>
        <end position="334"/>
    </location>
</feature>
<feature type="region of interest" description="Disordered" evidence="1">
    <location>
        <begin position="416"/>
        <end position="467"/>
    </location>
</feature>
<feature type="region of interest" description="Disordered" evidence="1">
    <location>
        <begin position="165"/>
        <end position="188"/>
    </location>
</feature>
<feature type="region of interest" description="Disordered" evidence="1">
    <location>
        <begin position="1"/>
        <end position="27"/>
    </location>
</feature>
<comment type="caution">
    <text evidence="2">The sequence shown here is derived from an EMBL/GenBank/DDBJ whole genome shotgun (WGS) entry which is preliminary data.</text>
</comment>
<proteinExistence type="predicted"/>
<dbReference type="OrthoDB" id="9332038at2759"/>
<dbReference type="EMBL" id="BSXW01000202">
    <property type="protein sequence ID" value="GMF14612.1"/>
    <property type="molecule type" value="Genomic_DNA"/>
</dbReference>
<dbReference type="AlphaFoldDB" id="A0A9W6TLI8"/>
<feature type="region of interest" description="Disordered" evidence="1">
    <location>
        <begin position="260"/>
        <end position="280"/>
    </location>
</feature>
<evidence type="ECO:0000313" key="3">
    <source>
        <dbReference type="Proteomes" id="UP001165083"/>
    </source>
</evidence>